<protein>
    <submittedName>
        <fullName evidence="5">Leucine-rich repeat-containing protein 74B</fullName>
    </submittedName>
</protein>
<dbReference type="InterPro" id="IPR002048">
    <property type="entry name" value="EF_hand_dom"/>
</dbReference>
<dbReference type="InterPro" id="IPR032675">
    <property type="entry name" value="LRR_dom_sf"/>
</dbReference>
<dbReference type="GeneID" id="101862498"/>
<dbReference type="Pfam" id="PF13516">
    <property type="entry name" value="LRR_6"/>
    <property type="match status" value="6"/>
</dbReference>
<evidence type="ECO:0000313" key="5">
    <source>
        <dbReference type="RefSeq" id="XP_035825357.1"/>
    </source>
</evidence>
<dbReference type="Pfam" id="PF13499">
    <property type="entry name" value="EF-hand_7"/>
    <property type="match status" value="1"/>
</dbReference>
<keyword evidence="4" id="KW-1185">Reference proteome</keyword>
<dbReference type="PANTHER" id="PTHR24114">
    <property type="entry name" value="LEUCINE RICH REPEAT FAMILY PROTEIN"/>
    <property type="match status" value="1"/>
</dbReference>
<dbReference type="InterPro" id="IPR011992">
    <property type="entry name" value="EF-hand-dom_pair"/>
</dbReference>
<keyword evidence="1" id="KW-0106">Calcium</keyword>
<dbReference type="RefSeq" id="XP_035825357.1">
    <property type="nucleotide sequence ID" value="XM_035969464.1"/>
</dbReference>
<reference evidence="5" key="1">
    <citation type="submission" date="2025-08" db="UniProtKB">
        <authorList>
            <consortium name="RefSeq"/>
        </authorList>
    </citation>
    <scope>IDENTIFICATION</scope>
</reference>
<dbReference type="SMART" id="SM00368">
    <property type="entry name" value="LRR_RI"/>
    <property type="match status" value="8"/>
</dbReference>
<evidence type="ECO:0000256" key="2">
    <source>
        <dbReference type="SAM" id="MobiDB-lite"/>
    </source>
</evidence>
<dbReference type="CDD" id="cd00051">
    <property type="entry name" value="EFh"/>
    <property type="match status" value="1"/>
</dbReference>
<sequence length="604" mass="66635">MEKERLSIKMQRHLRPLTAAPKKSRPSASKSGDSRPVTASVARGRGDVNGHKKAIARHSLQKSHLHATGRSSESDFASQVDSPFDLTPIEDVPEDSELIDIVEENNKTEIDCAVALESAELTPLSTESARNRHPSFETWLSGSPHSSEEFDTDVEDELSETPMSTQLDATGRLEYEEQCRRHGFIPVSYLCRHIGERNVRMRHRYLGGTATKPLALAFKHNTVTENLDLGDNYIESSGTCYIANMLKENHFITSLTLSNNVIGSLGAEAIAEMLEVNTTLKMLSLAGNQLSDTDAYHFINPLKNNMSLMSFDLSHNEFSVMGGIHLGGALSVNEGIVDLDLSWNCLRKQGAAAIVNCLRYNVTLEVLDLSWNGFGLEGAMALQKALPVNTTLKVLDLTNNRMDTKAAQKLALGLKKNTGLETLILSMNPLGDQGIEQILKALAIHPNLHFLGIENCAELGVTKANATLIQQLETERGIVILHGGAGGFNRTSEEKSVTNVMRLFNTFLKKKKGELREHFKQYDKDKTGVLQVDDVKICLRSAGLNLTNRFLNLLVEDMDSSHSGEINYKDILSGAAFSEHSRRRPSRGFQLLSKTKLEPDSDEG</sequence>
<dbReference type="PANTHER" id="PTHR24114:SF50">
    <property type="entry name" value="RNI-LIKE PROTEIN"/>
    <property type="match status" value="1"/>
</dbReference>
<dbReference type="Gene3D" id="1.10.238.10">
    <property type="entry name" value="EF-hand"/>
    <property type="match status" value="1"/>
</dbReference>
<dbReference type="InterPro" id="IPR001611">
    <property type="entry name" value="Leu-rich_rpt"/>
</dbReference>
<gene>
    <name evidence="5" type="primary">LOC101862498</name>
</gene>
<accession>A0ABM1VSG5</accession>
<feature type="compositionally biased region" description="Polar residues" evidence="2">
    <location>
        <begin position="69"/>
        <end position="81"/>
    </location>
</feature>
<dbReference type="Proteomes" id="UP000694888">
    <property type="component" value="Unplaced"/>
</dbReference>
<feature type="compositionally biased region" description="Basic residues" evidence="2">
    <location>
        <begin position="51"/>
        <end position="67"/>
    </location>
</feature>
<dbReference type="Gene3D" id="3.80.10.10">
    <property type="entry name" value="Ribonuclease Inhibitor"/>
    <property type="match status" value="3"/>
</dbReference>
<dbReference type="SUPFAM" id="SSF52047">
    <property type="entry name" value="RNI-like"/>
    <property type="match status" value="1"/>
</dbReference>
<evidence type="ECO:0000256" key="1">
    <source>
        <dbReference type="ARBA" id="ARBA00022837"/>
    </source>
</evidence>
<feature type="domain" description="EF-hand" evidence="3">
    <location>
        <begin position="510"/>
        <end position="545"/>
    </location>
</feature>
<dbReference type="SUPFAM" id="SSF47473">
    <property type="entry name" value="EF-hand"/>
    <property type="match status" value="1"/>
</dbReference>
<evidence type="ECO:0000259" key="3">
    <source>
        <dbReference type="PROSITE" id="PS50222"/>
    </source>
</evidence>
<proteinExistence type="predicted"/>
<organism evidence="4 5">
    <name type="scientific">Aplysia californica</name>
    <name type="common">California sea hare</name>
    <dbReference type="NCBI Taxonomy" id="6500"/>
    <lineage>
        <taxon>Eukaryota</taxon>
        <taxon>Metazoa</taxon>
        <taxon>Spiralia</taxon>
        <taxon>Lophotrochozoa</taxon>
        <taxon>Mollusca</taxon>
        <taxon>Gastropoda</taxon>
        <taxon>Heterobranchia</taxon>
        <taxon>Euthyneura</taxon>
        <taxon>Tectipleura</taxon>
        <taxon>Aplysiida</taxon>
        <taxon>Aplysioidea</taxon>
        <taxon>Aplysiidae</taxon>
        <taxon>Aplysia</taxon>
    </lineage>
</organism>
<evidence type="ECO:0000313" key="4">
    <source>
        <dbReference type="Proteomes" id="UP000694888"/>
    </source>
</evidence>
<dbReference type="PROSITE" id="PS00018">
    <property type="entry name" value="EF_HAND_1"/>
    <property type="match status" value="2"/>
</dbReference>
<dbReference type="InterPro" id="IPR018247">
    <property type="entry name" value="EF_Hand_1_Ca_BS"/>
</dbReference>
<name>A0ABM1VSG5_APLCA</name>
<dbReference type="PROSITE" id="PS50222">
    <property type="entry name" value="EF_HAND_2"/>
    <property type="match status" value="1"/>
</dbReference>
<feature type="region of interest" description="Disordered" evidence="2">
    <location>
        <begin position="1"/>
        <end position="91"/>
    </location>
</feature>
<dbReference type="InterPro" id="IPR052394">
    <property type="entry name" value="LRR-containing"/>
</dbReference>